<dbReference type="Pfam" id="PF00156">
    <property type="entry name" value="Pribosyltran"/>
    <property type="match status" value="1"/>
</dbReference>
<dbReference type="KEGG" id="rla:Rhola_00011130"/>
<dbReference type="EMBL" id="CP007490">
    <property type="protein sequence ID" value="AIC47906.1"/>
    <property type="molecule type" value="Genomic_DNA"/>
</dbReference>
<evidence type="ECO:0000313" key="3">
    <source>
        <dbReference type="EMBL" id="AIC47906.1"/>
    </source>
</evidence>
<dbReference type="PANTHER" id="PTHR47505:SF1">
    <property type="entry name" value="DNA UTILIZATION PROTEIN YHGH"/>
    <property type="match status" value="1"/>
</dbReference>
<dbReference type="OrthoDB" id="5242900at2"/>
<dbReference type="Proteomes" id="UP000067708">
    <property type="component" value="Chromosome"/>
</dbReference>
<comment type="similarity">
    <text evidence="1">Belongs to the ComF/GntX family.</text>
</comment>
<dbReference type="GO" id="GO:0016757">
    <property type="term" value="F:glycosyltransferase activity"/>
    <property type="evidence" value="ECO:0007669"/>
    <property type="project" value="UniProtKB-KW"/>
</dbReference>
<dbReference type="InterPro" id="IPR051910">
    <property type="entry name" value="ComF/GntX_DNA_util-trans"/>
</dbReference>
<gene>
    <name evidence="3" type="ORF">Rhola_00011130</name>
</gene>
<evidence type="ECO:0000259" key="2">
    <source>
        <dbReference type="Pfam" id="PF00156"/>
    </source>
</evidence>
<name>A0A060JDF4_9MICO</name>
<dbReference type="SUPFAM" id="SSF53271">
    <property type="entry name" value="PRTase-like"/>
    <property type="match status" value="1"/>
</dbReference>
<sequence length="229" mass="25039">MDIFEELLNLFLPSSCIICAATGSSVCSDCLQKFRFAPNKVSRHQVNHLTGFATCEYTPEIAKIIHEYKEGHQTALAKVMTPAMSKALQNFELANTYLVPIPSKRKSFTARGFEPATVLGKALARQVAKDCKFLLPVKQILSFSHLVADQASLGGQDRRINLVGSMVAKLPRDFGDGPRVILVDDIVTTGSTMAEAYRCLTSAGVEVIGFVAFAETLPRNRQNVSEKSV</sequence>
<keyword evidence="3" id="KW-0808">Transferase</keyword>
<protein>
    <submittedName>
        <fullName evidence="3">Putative amidophosphoribosyltransferase</fullName>
    </submittedName>
</protein>
<dbReference type="InterPro" id="IPR000836">
    <property type="entry name" value="PRTase_dom"/>
</dbReference>
<dbReference type="CDD" id="cd06223">
    <property type="entry name" value="PRTases_typeI"/>
    <property type="match status" value="1"/>
</dbReference>
<accession>A0A060JDF4</accession>
<dbReference type="eggNOG" id="COG1040">
    <property type="taxonomic scope" value="Bacteria"/>
</dbReference>
<dbReference type="InterPro" id="IPR029057">
    <property type="entry name" value="PRTase-like"/>
</dbReference>
<keyword evidence="4" id="KW-1185">Reference proteome</keyword>
<dbReference type="AlphaFoldDB" id="A0A060JDF4"/>
<dbReference type="STRING" id="529884.Rhola_00011130"/>
<dbReference type="RefSeq" id="WP_038503003.1">
    <property type="nucleotide sequence ID" value="NZ_CP007490.1"/>
</dbReference>
<dbReference type="HOGENOM" id="CLU_054549_3_2_11"/>
<proteinExistence type="inferred from homology"/>
<organism evidence="3 4">
    <name type="scientific">Rhodoluna lacicola</name>
    <dbReference type="NCBI Taxonomy" id="529884"/>
    <lineage>
        <taxon>Bacteria</taxon>
        <taxon>Bacillati</taxon>
        <taxon>Actinomycetota</taxon>
        <taxon>Actinomycetes</taxon>
        <taxon>Micrococcales</taxon>
        <taxon>Microbacteriaceae</taxon>
        <taxon>Luna cluster</taxon>
        <taxon>Luna-1 subcluster</taxon>
        <taxon>Rhodoluna</taxon>
    </lineage>
</organism>
<evidence type="ECO:0000313" key="4">
    <source>
        <dbReference type="Proteomes" id="UP000067708"/>
    </source>
</evidence>
<dbReference type="PANTHER" id="PTHR47505">
    <property type="entry name" value="DNA UTILIZATION PROTEIN YHGH"/>
    <property type="match status" value="1"/>
</dbReference>
<reference evidence="3 4" key="1">
    <citation type="journal article" date="2014" name="Int. J. Syst. Evol. Microbiol.">
        <title>Rhodoluna lacicola gen. nov., sp. nov., a planktonic freshwater bacterium with stream-lined genome.</title>
        <authorList>
            <person name="Hahn M."/>
            <person name="Schmidt J."/>
            <person name="Taipale S.J."/>
            <person name="Doolittle W.F."/>
            <person name="Koll U."/>
        </authorList>
    </citation>
    <scope>NUCLEOTIDE SEQUENCE [LARGE SCALE GENOMIC DNA]</scope>
    <source>
        <strain evidence="3 4">MWH-Ta8</strain>
    </source>
</reference>
<dbReference type="Gene3D" id="3.40.50.2020">
    <property type="match status" value="1"/>
</dbReference>
<evidence type="ECO:0000256" key="1">
    <source>
        <dbReference type="ARBA" id="ARBA00008007"/>
    </source>
</evidence>
<feature type="domain" description="Phosphoribosyltransferase" evidence="2">
    <location>
        <begin position="175"/>
        <end position="215"/>
    </location>
</feature>
<keyword evidence="3" id="KW-0328">Glycosyltransferase</keyword>